<feature type="region of interest" description="Disordered" evidence="1">
    <location>
        <begin position="123"/>
        <end position="147"/>
    </location>
</feature>
<feature type="region of interest" description="Disordered" evidence="1">
    <location>
        <begin position="83"/>
        <end position="104"/>
    </location>
</feature>
<evidence type="ECO:0000313" key="5">
    <source>
        <dbReference type="Proteomes" id="UP000235388"/>
    </source>
</evidence>
<evidence type="ECO:0000313" key="4">
    <source>
        <dbReference type="EMBL" id="PLW53511.1"/>
    </source>
</evidence>
<proteinExistence type="predicted"/>
<comment type="caution">
    <text evidence="4">The sequence shown here is derived from an EMBL/GenBank/DDBJ whole genome shotgun (WGS) entry which is preliminary data.</text>
</comment>
<dbReference type="Proteomes" id="UP000235392">
    <property type="component" value="Unassembled WGS sequence"/>
</dbReference>
<evidence type="ECO:0000313" key="2">
    <source>
        <dbReference type="EMBL" id="PLW24053.1"/>
    </source>
</evidence>
<evidence type="ECO:0000256" key="1">
    <source>
        <dbReference type="SAM" id="MobiDB-lite"/>
    </source>
</evidence>
<dbReference type="Proteomes" id="UP000235388">
    <property type="component" value="Unassembled WGS sequence"/>
</dbReference>
<protein>
    <submittedName>
        <fullName evidence="4">Uncharacterized protein</fullName>
    </submittedName>
</protein>
<organism evidence="4 5">
    <name type="scientific">Puccinia coronata f. sp. avenae</name>
    <dbReference type="NCBI Taxonomy" id="200324"/>
    <lineage>
        <taxon>Eukaryota</taxon>
        <taxon>Fungi</taxon>
        <taxon>Dikarya</taxon>
        <taxon>Basidiomycota</taxon>
        <taxon>Pucciniomycotina</taxon>
        <taxon>Pucciniomycetes</taxon>
        <taxon>Pucciniales</taxon>
        <taxon>Pucciniaceae</taxon>
        <taxon>Puccinia</taxon>
    </lineage>
</organism>
<feature type="compositionally biased region" description="Polar residues" evidence="1">
    <location>
        <begin position="84"/>
        <end position="93"/>
    </location>
</feature>
<name>A0A2N5VU62_9BASI</name>
<keyword evidence="5" id="KW-1185">Reference proteome</keyword>
<gene>
    <name evidence="4" type="ORF">PCANC_07191</name>
    <name evidence="3" type="ORF">PCASD_01666</name>
    <name evidence="2" type="ORF">PCASD_14516</name>
</gene>
<dbReference type="EMBL" id="PGCI01000617">
    <property type="protein sequence ID" value="PLW24053.1"/>
    <property type="molecule type" value="Genomic_DNA"/>
</dbReference>
<dbReference type="EMBL" id="PGCI01000011">
    <property type="protein sequence ID" value="PLW50304.1"/>
    <property type="molecule type" value="Genomic_DNA"/>
</dbReference>
<evidence type="ECO:0000313" key="6">
    <source>
        <dbReference type="Proteomes" id="UP000235392"/>
    </source>
</evidence>
<reference evidence="5 6" key="1">
    <citation type="submission" date="2017-11" db="EMBL/GenBank/DDBJ databases">
        <title>De novo assembly and phasing of dikaryotic genomes from two isolates of Puccinia coronata f. sp. avenae, the causal agent of oat crown rust.</title>
        <authorList>
            <person name="Miller M.E."/>
            <person name="Zhang Y."/>
            <person name="Omidvar V."/>
            <person name="Sperschneider J."/>
            <person name="Schwessinger B."/>
            <person name="Raley C."/>
            <person name="Palmer J.M."/>
            <person name="Garnica D."/>
            <person name="Upadhyaya N."/>
            <person name="Rathjen J."/>
            <person name="Taylor J.M."/>
            <person name="Park R.F."/>
            <person name="Dodds P.N."/>
            <person name="Hirsch C.D."/>
            <person name="Kianian S.F."/>
            <person name="Figueroa M."/>
        </authorList>
    </citation>
    <scope>NUCLEOTIDE SEQUENCE [LARGE SCALE GENOMIC DNA]</scope>
    <source>
        <strain evidence="4">12NC29</strain>
        <strain evidence="2">12SD80</strain>
    </source>
</reference>
<feature type="region of interest" description="Disordered" evidence="1">
    <location>
        <begin position="46"/>
        <end position="68"/>
    </location>
</feature>
<dbReference type="AlphaFoldDB" id="A0A2N5VU62"/>
<evidence type="ECO:0000313" key="3">
    <source>
        <dbReference type="EMBL" id="PLW50304.1"/>
    </source>
</evidence>
<sequence length="147" mass="15284">MIDRAVARLKCVVAPEVDSAGPGATGGRSCGGCAAACRGTVCHQLKPRPRRRGDDENRTNAGLGGLGILPSTASARNLWGTEMTAGSPTQLDRSSLVDPPISHPRSRMTGWAAYLTAAGGGMVGLPSRSDSKRTCPRRQADLSNRSV</sequence>
<dbReference type="EMBL" id="PGCJ01000060">
    <property type="protein sequence ID" value="PLW53511.1"/>
    <property type="molecule type" value="Genomic_DNA"/>
</dbReference>
<accession>A0A2N5VU62</accession>